<dbReference type="Proteomes" id="UP001595844">
    <property type="component" value="Unassembled WGS sequence"/>
</dbReference>
<feature type="compositionally biased region" description="Basic and acidic residues" evidence="1">
    <location>
        <begin position="155"/>
        <end position="164"/>
    </location>
</feature>
<dbReference type="InterPro" id="IPR046250">
    <property type="entry name" value="DUF6283"/>
</dbReference>
<organism evidence="2 3">
    <name type="scientific">Nocardia halotolerans</name>
    <dbReference type="NCBI Taxonomy" id="1755878"/>
    <lineage>
        <taxon>Bacteria</taxon>
        <taxon>Bacillati</taxon>
        <taxon>Actinomycetota</taxon>
        <taxon>Actinomycetes</taxon>
        <taxon>Mycobacteriales</taxon>
        <taxon>Nocardiaceae</taxon>
        <taxon>Nocardia</taxon>
    </lineage>
</organism>
<dbReference type="EMBL" id="JBHSDL010000013">
    <property type="protein sequence ID" value="MFC4374535.1"/>
    <property type="molecule type" value="Genomic_DNA"/>
</dbReference>
<protein>
    <submittedName>
        <fullName evidence="2">DUF6283 family protein</fullName>
    </submittedName>
</protein>
<proteinExistence type="predicted"/>
<evidence type="ECO:0000313" key="3">
    <source>
        <dbReference type="Proteomes" id="UP001595844"/>
    </source>
</evidence>
<dbReference type="Pfam" id="PF19800">
    <property type="entry name" value="DUF6283"/>
    <property type="match status" value="1"/>
</dbReference>
<sequence>MLDEMGPPAPHPCVSCPYPRDVASGVWDFAEYEKLRGYDGEMGEQPPGVFQCHQAGGDSPARRMCAGWVGCHGGRELLALRLALVRARIRPEAFEAAEVYVSPVGLFNSGAEAADHGQREIEWPGAAAVWLIQKIGTVRSDLASSESGSGGTSLRAERQASADS</sequence>
<gene>
    <name evidence="2" type="ORF">ACFO5K_10515</name>
</gene>
<name>A0ABV8VES4_9NOCA</name>
<evidence type="ECO:0000313" key="2">
    <source>
        <dbReference type="EMBL" id="MFC4374535.1"/>
    </source>
</evidence>
<evidence type="ECO:0000256" key="1">
    <source>
        <dbReference type="SAM" id="MobiDB-lite"/>
    </source>
</evidence>
<keyword evidence="3" id="KW-1185">Reference proteome</keyword>
<dbReference type="RefSeq" id="WP_378559731.1">
    <property type="nucleotide sequence ID" value="NZ_JBHSDL010000013.1"/>
</dbReference>
<feature type="region of interest" description="Disordered" evidence="1">
    <location>
        <begin position="142"/>
        <end position="164"/>
    </location>
</feature>
<accession>A0ABV8VES4</accession>
<comment type="caution">
    <text evidence="2">The sequence shown here is derived from an EMBL/GenBank/DDBJ whole genome shotgun (WGS) entry which is preliminary data.</text>
</comment>
<reference evidence="3" key="1">
    <citation type="journal article" date="2019" name="Int. J. Syst. Evol. Microbiol.">
        <title>The Global Catalogue of Microorganisms (GCM) 10K type strain sequencing project: providing services to taxonomists for standard genome sequencing and annotation.</title>
        <authorList>
            <consortium name="The Broad Institute Genomics Platform"/>
            <consortium name="The Broad Institute Genome Sequencing Center for Infectious Disease"/>
            <person name="Wu L."/>
            <person name="Ma J."/>
        </authorList>
    </citation>
    <scope>NUCLEOTIDE SEQUENCE [LARGE SCALE GENOMIC DNA]</scope>
    <source>
        <strain evidence="3">IBRC-M 10490</strain>
    </source>
</reference>